<evidence type="ECO:0000256" key="6">
    <source>
        <dbReference type="ARBA" id="ARBA00022989"/>
    </source>
</evidence>
<evidence type="ECO:0000256" key="9">
    <source>
        <dbReference type="SAM" id="Phobius"/>
    </source>
</evidence>
<evidence type="ECO:0000256" key="1">
    <source>
        <dbReference type="ARBA" id="ARBA00004651"/>
    </source>
</evidence>
<evidence type="ECO:0000256" key="2">
    <source>
        <dbReference type="ARBA" id="ARBA00022448"/>
    </source>
</evidence>
<name>A0ABU2DPR5_9MICC</name>
<feature type="transmembrane region" description="Helical" evidence="9">
    <location>
        <begin position="94"/>
        <end position="113"/>
    </location>
</feature>
<keyword evidence="5" id="KW-0769">Symport</keyword>
<evidence type="ECO:0000313" key="11">
    <source>
        <dbReference type="EMBL" id="MDR8018386.1"/>
    </source>
</evidence>
<dbReference type="Pfam" id="PF00083">
    <property type="entry name" value="Sugar_tr"/>
    <property type="match status" value="1"/>
</dbReference>
<evidence type="ECO:0000313" key="12">
    <source>
        <dbReference type="Proteomes" id="UP001251870"/>
    </source>
</evidence>
<keyword evidence="6 9" id="KW-1133">Transmembrane helix</keyword>
<dbReference type="Gene3D" id="1.20.1250.20">
    <property type="entry name" value="MFS general substrate transporter like domains"/>
    <property type="match status" value="1"/>
</dbReference>
<dbReference type="RefSeq" id="WP_310547360.1">
    <property type="nucleotide sequence ID" value="NZ_JAVKGR010000001.1"/>
</dbReference>
<keyword evidence="3" id="KW-1003">Cell membrane</keyword>
<comment type="subcellular location">
    <subcellularLocation>
        <location evidence="1">Cell membrane</location>
        <topology evidence="1">Multi-pass membrane protein</topology>
    </subcellularLocation>
</comment>
<feature type="domain" description="Major facilitator superfamily (MFS) profile" evidence="10">
    <location>
        <begin position="23"/>
        <end position="447"/>
    </location>
</feature>
<keyword evidence="2" id="KW-0813">Transport</keyword>
<organism evidence="11 12">
    <name type="scientific">Nesterenkonia aerolata</name>
    <dbReference type="NCBI Taxonomy" id="3074079"/>
    <lineage>
        <taxon>Bacteria</taxon>
        <taxon>Bacillati</taxon>
        <taxon>Actinomycetota</taxon>
        <taxon>Actinomycetes</taxon>
        <taxon>Micrococcales</taxon>
        <taxon>Micrococcaceae</taxon>
        <taxon>Nesterenkonia</taxon>
    </lineage>
</organism>
<keyword evidence="7 9" id="KW-0472">Membrane</keyword>
<feature type="region of interest" description="Disordered" evidence="8">
    <location>
        <begin position="1"/>
        <end position="21"/>
    </location>
</feature>
<dbReference type="InterPro" id="IPR005829">
    <property type="entry name" value="Sugar_transporter_CS"/>
</dbReference>
<evidence type="ECO:0000256" key="5">
    <source>
        <dbReference type="ARBA" id="ARBA00022847"/>
    </source>
</evidence>
<gene>
    <name evidence="11" type="ORF">RIL96_02230</name>
</gene>
<keyword evidence="4 9" id="KW-0812">Transmembrane</keyword>
<feature type="transmembrane region" description="Helical" evidence="9">
    <location>
        <begin position="333"/>
        <end position="353"/>
    </location>
</feature>
<evidence type="ECO:0000256" key="7">
    <source>
        <dbReference type="ARBA" id="ARBA00023136"/>
    </source>
</evidence>
<dbReference type="PROSITE" id="PS00217">
    <property type="entry name" value="SUGAR_TRANSPORT_2"/>
    <property type="match status" value="1"/>
</dbReference>
<feature type="transmembrane region" description="Helical" evidence="9">
    <location>
        <begin position="304"/>
        <end position="321"/>
    </location>
</feature>
<dbReference type="InterPro" id="IPR005828">
    <property type="entry name" value="MFS_sugar_transport-like"/>
</dbReference>
<evidence type="ECO:0000259" key="10">
    <source>
        <dbReference type="PROSITE" id="PS50850"/>
    </source>
</evidence>
<dbReference type="EMBL" id="JAVKGR010000001">
    <property type="protein sequence ID" value="MDR8018386.1"/>
    <property type="molecule type" value="Genomic_DNA"/>
</dbReference>
<dbReference type="InterPro" id="IPR036259">
    <property type="entry name" value="MFS_trans_sf"/>
</dbReference>
<protein>
    <submittedName>
        <fullName evidence="11">MFS transporter</fullName>
    </submittedName>
</protein>
<dbReference type="InterPro" id="IPR051084">
    <property type="entry name" value="H+-coupled_symporters"/>
</dbReference>
<feature type="transmembrane region" description="Helical" evidence="9">
    <location>
        <begin position="59"/>
        <end position="87"/>
    </location>
</feature>
<feature type="transmembrane region" description="Helical" evidence="9">
    <location>
        <begin position="266"/>
        <end position="284"/>
    </location>
</feature>
<dbReference type="PANTHER" id="PTHR43528:SF1">
    <property type="entry name" value="ALPHA-KETOGLUTARATE PERMEASE"/>
    <property type="match status" value="1"/>
</dbReference>
<keyword evidence="12" id="KW-1185">Reference proteome</keyword>
<sequence length="455" mass="48817">MSLTSERVPRSLDSPKQPAPRKSLAASTVGQLLEWFEWSAYAVFAPFIAQVMFNPANPVSALLSTLAVFAVGFLVRPLGGVVFGAIADRRGRKFVLVTTMLSMAAASVMIGFMPTYEAIGVWASVGLLVARMIQGFAHGGESATANSYVAEIAPRHRRGQWGSIVFVAIFGGSIIAYTLGGAITNLLDETQVLEWGWRIPFLMGAGLAIIALYMRRGMAESVVHQEAEGLDDTQSFGDTEQAQNFSQPGDVPSPVAATGRSSQFKAIVLIVAMIAGITSAHYTWSSYVSTYAIVEQGMAPSSAYWATVAAQVIALISLPFWGRLSDKVGRKPVLYFFGIGMIVAQFPLMAMITDQGWTLFIAAALALLIVSASGALLSCVMSEVFPTKFRTRNIGLAYSLSVAVFGGSAPYLNQLAQSVEMPWLSSVYIVVLCLVTVVAIRKLPETRGIDLNSVR</sequence>
<dbReference type="PROSITE" id="PS50850">
    <property type="entry name" value="MFS"/>
    <property type="match status" value="1"/>
</dbReference>
<dbReference type="SUPFAM" id="SSF103473">
    <property type="entry name" value="MFS general substrate transporter"/>
    <property type="match status" value="1"/>
</dbReference>
<dbReference type="InterPro" id="IPR020846">
    <property type="entry name" value="MFS_dom"/>
</dbReference>
<comment type="caution">
    <text evidence="11">The sequence shown here is derived from an EMBL/GenBank/DDBJ whole genome shotgun (WGS) entry which is preliminary data.</text>
</comment>
<feature type="transmembrane region" description="Helical" evidence="9">
    <location>
        <begin position="119"/>
        <end position="140"/>
    </location>
</feature>
<feature type="transmembrane region" description="Helical" evidence="9">
    <location>
        <begin position="423"/>
        <end position="440"/>
    </location>
</feature>
<dbReference type="PANTHER" id="PTHR43528">
    <property type="entry name" value="ALPHA-KETOGLUTARATE PERMEASE"/>
    <property type="match status" value="1"/>
</dbReference>
<evidence type="ECO:0000256" key="3">
    <source>
        <dbReference type="ARBA" id="ARBA00022475"/>
    </source>
</evidence>
<feature type="transmembrane region" description="Helical" evidence="9">
    <location>
        <begin position="161"/>
        <end position="183"/>
    </location>
</feature>
<feature type="transmembrane region" description="Helical" evidence="9">
    <location>
        <begin position="359"/>
        <end position="381"/>
    </location>
</feature>
<feature type="transmembrane region" description="Helical" evidence="9">
    <location>
        <begin position="393"/>
        <end position="411"/>
    </location>
</feature>
<dbReference type="Proteomes" id="UP001251870">
    <property type="component" value="Unassembled WGS sequence"/>
</dbReference>
<evidence type="ECO:0000256" key="8">
    <source>
        <dbReference type="SAM" id="MobiDB-lite"/>
    </source>
</evidence>
<reference evidence="11 12" key="1">
    <citation type="submission" date="2023-09" db="EMBL/GenBank/DDBJ databases">
        <title>Description of three actinobacteria isolated from air of manufacturing shop in a pharmaceutical factory.</title>
        <authorList>
            <person name="Zhang D.-F."/>
        </authorList>
    </citation>
    <scope>NUCLEOTIDE SEQUENCE [LARGE SCALE GENOMIC DNA]</scope>
    <source>
        <strain evidence="11 12">LY-0111</strain>
    </source>
</reference>
<accession>A0ABU2DPR5</accession>
<evidence type="ECO:0000256" key="4">
    <source>
        <dbReference type="ARBA" id="ARBA00022692"/>
    </source>
</evidence>
<proteinExistence type="predicted"/>
<feature type="transmembrane region" description="Helical" evidence="9">
    <location>
        <begin position="195"/>
        <end position="214"/>
    </location>
</feature>